<protein>
    <submittedName>
        <fullName evidence="2">DUF3644 domain-containing protein</fullName>
    </submittedName>
</protein>
<dbReference type="Pfam" id="PF12358">
    <property type="entry name" value="DUF3644"/>
    <property type="match status" value="1"/>
</dbReference>
<evidence type="ECO:0000259" key="1">
    <source>
        <dbReference type="Pfam" id="PF12358"/>
    </source>
</evidence>
<reference evidence="2 3" key="1">
    <citation type="submission" date="2021-02" db="EMBL/GenBank/DDBJ databases">
        <title>Whole genome sequencing of Pseudomonas alcaliphila strain SM2.</title>
        <authorList>
            <person name="Alshamsi M.S."/>
            <person name="Sudalaimuthuasari N."/>
            <person name="Kundu B."/>
            <person name="AlMaskari R.S."/>
            <person name="Elmahi Y."/>
            <person name="Mundra S."/>
            <person name="Chandran S."/>
            <person name="Malik S."/>
            <person name="Hazzouri K.M."/>
            <person name="Amiri K.M.A."/>
        </authorList>
    </citation>
    <scope>NUCLEOTIDE SEQUENCE [LARGE SCALE GENOMIC DNA]</scope>
    <source>
        <strain evidence="2 3">SM2</strain>
    </source>
</reference>
<accession>A0ABD7DXU1</accession>
<dbReference type="AlphaFoldDB" id="A0ABD7DXU1"/>
<proteinExistence type="predicted"/>
<name>A0ABD7DXU1_9GAMM</name>
<sequence length="335" mass="38966">MQSRSKLLLKKSIDAMLAAIETYNKPNFFYREETFSILAINSWELLLKARILQLEKNKVSSIFEYEKRTLANGDKSQKKYRKLNRSGNPVSIGLYKACRKLKNDYKDDISQAVFSNLELLTEIRDNSIHLVNKTGAVELKIQEIATASLVNYIALARQWFGVDFSQYHIFLMPLAFVRNFGVAEGIVLSQQEKKLLSMIDGMKNPSKEGDNYSLLVKIDMRLHKNTEKGNAEVRLSRSEDATPIRIEEESIMDRYPLSFNNLKAKLTNRYTNFSFNKDFYALKKVLEQDEKLCRTRLLDPSNEKGQKKKFYSPNILKEFDKHYNRQLIKAQNDDD</sequence>
<dbReference type="Proteomes" id="UP000663658">
    <property type="component" value="Chromosome"/>
</dbReference>
<evidence type="ECO:0000313" key="2">
    <source>
        <dbReference type="EMBL" id="QSL93313.1"/>
    </source>
</evidence>
<dbReference type="EMBL" id="CP070505">
    <property type="protein sequence ID" value="QSL93313.1"/>
    <property type="molecule type" value="Genomic_DNA"/>
</dbReference>
<dbReference type="InterPro" id="IPR022104">
    <property type="entry name" value="DUF3644"/>
</dbReference>
<organism evidence="2 3">
    <name type="scientific">Ectopseudomonas toyotomiensis</name>
    <dbReference type="NCBI Taxonomy" id="554344"/>
    <lineage>
        <taxon>Bacteria</taxon>
        <taxon>Pseudomonadati</taxon>
        <taxon>Pseudomonadota</taxon>
        <taxon>Gammaproteobacteria</taxon>
        <taxon>Pseudomonadales</taxon>
        <taxon>Pseudomonadaceae</taxon>
        <taxon>Ectopseudomonas</taxon>
    </lineage>
</organism>
<dbReference type="RefSeq" id="WP_206418341.1">
    <property type="nucleotide sequence ID" value="NZ_CP070505.1"/>
</dbReference>
<evidence type="ECO:0000313" key="3">
    <source>
        <dbReference type="Proteomes" id="UP000663658"/>
    </source>
</evidence>
<gene>
    <name evidence="2" type="ORF">JWV26_02790</name>
</gene>
<feature type="domain" description="DUF3644" evidence="1">
    <location>
        <begin position="8"/>
        <end position="203"/>
    </location>
</feature>
<dbReference type="KEGG" id="pty:JWV26_02790"/>